<evidence type="ECO:0000313" key="2">
    <source>
        <dbReference type="Proteomes" id="UP001354989"/>
    </source>
</evidence>
<keyword evidence="2" id="KW-1185">Reference proteome</keyword>
<keyword evidence="1" id="KW-0614">Plasmid</keyword>
<gene>
    <name evidence="1" type="ORF">PEPS_37610</name>
</gene>
<protein>
    <submittedName>
        <fullName evidence="1">Uncharacterized protein</fullName>
    </submittedName>
</protein>
<geneLocation type="plasmid" evidence="1 2">
    <name>pPP2</name>
</geneLocation>
<reference evidence="1 2" key="1">
    <citation type="submission" date="2021-12" db="EMBL/GenBank/DDBJ databases">
        <title>Genome sequencing of bacteria with rrn-lacking chromosome and rrn-plasmid.</title>
        <authorList>
            <person name="Anda M."/>
            <person name="Iwasaki W."/>
        </authorList>
    </citation>
    <scope>NUCLEOTIDE SEQUENCE [LARGE SCALE GENOMIC DNA]</scope>
    <source>
        <strain evidence="1 2">NBRC 101262</strain>
        <plasmid evidence="1 2">pPP2</plasmid>
    </source>
</reference>
<dbReference type="EMBL" id="AP025294">
    <property type="protein sequence ID" value="BDD01481.1"/>
    <property type="molecule type" value="Genomic_DNA"/>
</dbReference>
<proteinExistence type="predicted"/>
<dbReference type="Proteomes" id="UP001354989">
    <property type="component" value="Plasmid pPP2"/>
</dbReference>
<name>A0ABM7VKG9_9BACT</name>
<organism evidence="1 2">
    <name type="scientific">Persicobacter psychrovividus</name>
    <dbReference type="NCBI Taxonomy" id="387638"/>
    <lineage>
        <taxon>Bacteria</taxon>
        <taxon>Pseudomonadati</taxon>
        <taxon>Bacteroidota</taxon>
        <taxon>Cytophagia</taxon>
        <taxon>Cytophagales</taxon>
        <taxon>Persicobacteraceae</taxon>
        <taxon>Persicobacter</taxon>
    </lineage>
</organism>
<evidence type="ECO:0000313" key="1">
    <source>
        <dbReference type="EMBL" id="BDD01481.1"/>
    </source>
</evidence>
<sequence length="125" mass="14864">MIFLFALIFGSVYFLPIVFALIRAKSFGLKLNFKQAQTLTKDKCLHKDFLIGLRDIWDIYPFELHKLTDHYLAGGDFKNIKKGLLEFRKRNREPNEWFLTTFDLAKRDLANEISKAEKNDWKYEL</sequence>
<accession>A0ABM7VKG9</accession>